<keyword evidence="2" id="KW-1185">Reference proteome</keyword>
<sequence length="197" mass="22706">MIAFLHTSNIHIDKFEKLVRKFNSDIEIKHFVNADILSYALKKGKTDSKSFQEEVFKIKKEQPDLIICTCSTYGEECDKTKDIERIDEPIAKFLVSNFTKIGLAYTANSTKKVSKNLILKMAKNNNKSIQIVNCDCSSSWKYYENNDLKNYAKSIAKKIESIESDVEVIFLAQASMEGSKDYLKKFRKKYILVQSLE</sequence>
<evidence type="ECO:0000313" key="2">
    <source>
        <dbReference type="Proteomes" id="UP001199795"/>
    </source>
</evidence>
<comment type="caution">
    <text evidence="1">The sequence shown here is derived from an EMBL/GenBank/DDBJ whole genome shotgun (WGS) entry which is preliminary data.</text>
</comment>
<dbReference type="EMBL" id="JAKKDU010000002">
    <property type="protein sequence ID" value="MCF7567092.1"/>
    <property type="molecule type" value="Genomic_DNA"/>
</dbReference>
<organism evidence="1 2">
    <name type="scientific">Wocania arenilitoris</name>
    <dbReference type="NCBI Taxonomy" id="2044858"/>
    <lineage>
        <taxon>Bacteria</taxon>
        <taxon>Pseudomonadati</taxon>
        <taxon>Bacteroidota</taxon>
        <taxon>Flavobacteriia</taxon>
        <taxon>Flavobacteriales</taxon>
        <taxon>Flavobacteriaceae</taxon>
        <taxon>Wocania</taxon>
    </lineage>
</organism>
<protein>
    <submittedName>
        <fullName evidence="1">Uncharacterized protein</fullName>
    </submittedName>
</protein>
<dbReference type="AlphaFoldDB" id="A0AAE3EMC8"/>
<dbReference type="Proteomes" id="UP001199795">
    <property type="component" value="Unassembled WGS sequence"/>
</dbReference>
<name>A0AAE3EMC8_9FLAO</name>
<accession>A0AAE3EMC8</accession>
<dbReference type="RefSeq" id="WP_237238456.1">
    <property type="nucleotide sequence ID" value="NZ_JAKKDU010000002.1"/>
</dbReference>
<evidence type="ECO:0000313" key="1">
    <source>
        <dbReference type="EMBL" id="MCF7567092.1"/>
    </source>
</evidence>
<gene>
    <name evidence="1" type="ORF">L3X37_01765</name>
</gene>
<reference evidence="1" key="1">
    <citation type="submission" date="2022-01" db="EMBL/GenBank/DDBJ databases">
        <title>Draft genome sequence of Sabulilitoribacter arenilitoris KCTC 52401.</title>
        <authorList>
            <person name="Oh J.-S."/>
        </authorList>
    </citation>
    <scope>NUCLEOTIDE SEQUENCE</scope>
    <source>
        <strain evidence="1">HMF6543</strain>
    </source>
</reference>
<proteinExistence type="predicted"/>